<evidence type="ECO:0000313" key="2">
    <source>
        <dbReference type="EMBL" id="KAK0597210.1"/>
    </source>
</evidence>
<protein>
    <recommendedName>
        <fullName evidence="1">Reverse transcriptase domain-containing protein</fullName>
    </recommendedName>
</protein>
<dbReference type="CDD" id="cd01647">
    <property type="entry name" value="RT_LTR"/>
    <property type="match status" value="1"/>
</dbReference>
<reference evidence="2" key="2">
    <citation type="submission" date="2023-06" db="EMBL/GenBank/DDBJ databases">
        <authorList>
            <person name="Swenson N.G."/>
            <person name="Wegrzyn J.L."/>
            <person name="Mcevoy S.L."/>
        </authorList>
    </citation>
    <scope>NUCLEOTIDE SEQUENCE</scope>
    <source>
        <strain evidence="2">NS2018</strain>
        <tissue evidence="2">Leaf</tissue>
    </source>
</reference>
<dbReference type="PANTHER" id="PTHR24559:SF430">
    <property type="entry name" value="RNA-DIRECTED DNA POLYMERASE"/>
    <property type="match status" value="1"/>
</dbReference>
<dbReference type="Pfam" id="PF00078">
    <property type="entry name" value="RVT_1"/>
    <property type="match status" value="1"/>
</dbReference>
<evidence type="ECO:0000259" key="1">
    <source>
        <dbReference type="PROSITE" id="PS50878"/>
    </source>
</evidence>
<accession>A0AA39SWR5</accession>
<dbReference type="InterPro" id="IPR043502">
    <property type="entry name" value="DNA/RNA_pol_sf"/>
</dbReference>
<organism evidence="2 3">
    <name type="scientific">Acer saccharum</name>
    <name type="common">Sugar maple</name>
    <dbReference type="NCBI Taxonomy" id="4024"/>
    <lineage>
        <taxon>Eukaryota</taxon>
        <taxon>Viridiplantae</taxon>
        <taxon>Streptophyta</taxon>
        <taxon>Embryophyta</taxon>
        <taxon>Tracheophyta</taxon>
        <taxon>Spermatophyta</taxon>
        <taxon>Magnoliopsida</taxon>
        <taxon>eudicotyledons</taxon>
        <taxon>Gunneridae</taxon>
        <taxon>Pentapetalae</taxon>
        <taxon>rosids</taxon>
        <taxon>malvids</taxon>
        <taxon>Sapindales</taxon>
        <taxon>Sapindaceae</taxon>
        <taxon>Hippocastanoideae</taxon>
        <taxon>Acereae</taxon>
        <taxon>Acer</taxon>
    </lineage>
</organism>
<name>A0AA39SWR5_ACESA</name>
<feature type="domain" description="Reverse transcriptase" evidence="1">
    <location>
        <begin position="1"/>
        <end position="82"/>
    </location>
</feature>
<sequence>MPFGLKNARVTYQRLVNKMFAQQIGRNIEVYVDDMLTKSIIAEKHAVDLKETFEVLRKYMMKLNPKKCVFGVPSEKFLGFQVHQR</sequence>
<evidence type="ECO:0000313" key="3">
    <source>
        <dbReference type="Proteomes" id="UP001168877"/>
    </source>
</evidence>
<dbReference type="EMBL" id="JAUESC010000004">
    <property type="protein sequence ID" value="KAK0597210.1"/>
    <property type="molecule type" value="Genomic_DNA"/>
</dbReference>
<proteinExistence type="predicted"/>
<keyword evidence="3" id="KW-1185">Reference proteome</keyword>
<dbReference type="Proteomes" id="UP001168877">
    <property type="component" value="Unassembled WGS sequence"/>
</dbReference>
<dbReference type="Gene3D" id="3.30.70.270">
    <property type="match status" value="1"/>
</dbReference>
<dbReference type="InterPro" id="IPR043128">
    <property type="entry name" value="Rev_trsase/Diguanyl_cyclase"/>
</dbReference>
<dbReference type="InterPro" id="IPR000477">
    <property type="entry name" value="RT_dom"/>
</dbReference>
<reference evidence="2" key="1">
    <citation type="journal article" date="2022" name="Plant J.">
        <title>Strategies of tolerance reflected in two North American maple genomes.</title>
        <authorList>
            <person name="McEvoy S.L."/>
            <person name="Sezen U.U."/>
            <person name="Trouern-Trend A."/>
            <person name="McMahon S.M."/>
            <person name="Schaberg P.G."/>
            <person name="Yang J."/>
            <person name="Wegrzyn J.L."/>
            <person name="Swenson N.G."/>
        </authorList>
    </citation>
    <scope>NUCLEOTIDE SEQUENCE</scope>
    <source>
        <strain evidence="2">NS2018</strain>
    </source>
</reference>
<comment type="caution">
    <text evidence="2">The sequence shown here is derived from an EMBL/GenBank/DDBJ whole genome shotgun (WGS) entry which is preliminary data.</text>
</comment>
<dbReference type="AlphaFoldDB" id="A0AA39SWR5"/>
<dbReference type="SUPFAM" id="SSF56672">
    <property type="entry name" value="DNA/RNA polymerases"/>
    <property type="match status" value="1"/>
</dbReference>
<dbReference type="PANTHER" id="PTHR24559">
    <property type="entry name" value="TRANSPOSON TY3-I GAG-POL POLYPROTEIN"/>
    <property type="match status" value="1"/>
</dbReference>
<dbReference type="InterPro" id="IPR053134">
    <property type="entry name" value="RNA-dir_DNA_polymerase"/>
</dbReference>
<dbReference type="PROSITE" id="PS50878">
    <property type="entry name" value="RT_POL"/>
    <property type="match status" value="1"/>
</dbReference>
<gene>
    <name evidence="2" type="ORF">LWI29_023011</name>
</gene>